<dbReference type="Proteomes" id="UP000663419">
    <property type="component" value="Chromosome 1"/>
</dbReference>
<dbReference type="AlphaFoldDB" id="F0UDH7"/>
<gene>
    <name evidence="1" type="ORF">HCEG_01933</name>
    <name evidence="2" type="ORF">I7I53_09122</name>
</gene>
<dbReference type="EMBL" id="DS990637">
    <property type="protein sequence ID" value="EGC42718.1"/>
    <property type="molecule type" value="Genomic_DNA"/>
</dbReference>
<dbReference type="HOGENOM" id="CLU_2108322_0_0_1"/>
<accession>F0UDH7</accession>
<sequence>MQGESHTNYQRHGQYVHSIRHLQSDAGSENAQFPAGPVSNPVQPVWLEIVGNDKASSGALFTLLLSRDINVSASTVPYTRCTAGETKRLHSRAVEWVYLETMKKQDLQLYLINSA</sequence>
<organism evidence="3">
    <name type="scientific">Ajellomyces capsulatus (strain H88)</name>
    <name type="common">Darling's disease fungus</name>
    <name type="synonym">Histoplasma capsulatum</name>
    <dbReference type="NCBI Taxonomy" id="544711"/>
    <lineage>
        <taxon>Eukaryota</taxon>
        <taxon>Fungi</taxon>
        <taxon>Dikarya</taxon>
        <taxon>Ascomycota</taxon>
        <taxon>Pezizomycotina</taxon>
        <taxon>Eurotiomycetes</taxon>
        <taxon>Eurotiomycetidae</taxon>
        <taxon>Onygenales</taxon>
        <taxon>Ajellomycetaceae</taxon>
        <taxon>Histoplasma</taxon>
    </lineage>
</organism>
<reference evidence="1" key="2">
    <citation type="submission" date="2011-02" db="EMBL/GenBank/DDBJ databases">
        <title>Annotation of Ajellomyces capsulatus strain H88.</title>
        <authorList>
            <consortium name="The Broad Institute Genome Sequencing Platform"/>
            <person name="Champion M."/>
            <person name="Cuomo C."/>
            <person name="Ma L.-J."/>
            <person name="Henn M.R."/>
            <person name="Sil A."/>
            <person name="Goldman B."/>
            <person name="Young S.K."/>
            <person name="Kodira C.D."/>
            <person name="Zeng Q."/>
            <person name="Koehrsen M."/>
            <person name="Alvarado L."/>
            <person name="Berlin A."/>
            <person name="Borenstein D."/>
            <person name="Chen Z."/>
            <person name="Engels R."/>
            <person name="Freedman E."/>
            <person name="Gellesch M."/>
            <person name="Goldberg J."/>
            <person name="Griggs A."/>
            <person name="Gujja S."/>
            <person name="Heiman D."/>
            <person name="Hepburn T."/>
            <person name="Howarth C."/>
            <person name="Jen D."/>
            <person name="Larson L."/>
            <person name="Lewis B."/>
            <person name="Mehta T."/>
            <person name="Park D."/>
            <person name="Pearson M."/>
            <person name="Roberts A."/>
            <person name="Saif S."/>
            <person name="Shea T."/>
            <person name="Shenoy N."/>
            <person name="Sisk P."/>
            <person name="Stolte C."/>
            <person name="Sykes S."/>
            <person name="Walk T."/>
            <person name="White J."/>
            <person name="Yandava C."/>
            <person name="Klein B."/>
            <person name="McEwen J.G."/>
            <person name="Puccia R."/>
            <person name="Goldman G.H."/>
            <person name="Felipe M.S."/>
            <person name="Nino-Vega G."/>
            <person name="San-Blas G."/>
            <person name="Taylor J."/>
            <person name="Mendoza L."/>
            <person name="Galagan J."/>
            <person name="Nusbaum C."/>
            <person name="Birren B."/>
        </authorList>
    </citation>
    <scope>NUCLEOTIDE SEQUENCE</scope>
    <source>
        <strain evidence="1">H88</strain>
    </source>
</reference>
<dbReference type="EMBL" id="CP069102">
    <property type="protein sequence ID" value="QSS48913.1"/>
    <property type="molecule type" value="Genomic_DNA"/>
</dbReference>
<reference evidence="3" key="1">
    <citation type="submission" date="2008-07" db="EMBL/GenBank/DDBJ databases">
        <title>Annotation of Ajellomyces capsulatus strain H88.</title>
        <authorList>
            <person name="Champion M."/>
            <person name="Cuomo C."/>
            <person name="Ma L.-J."/>
            <person name="Henn M.R."/>
            <person name="Sil A."/>
            <person name="Goldman B."/>
            <person name="Young S.K."/>
            <person name="Kodira C.D."/>
            <person name="Zeng Q."/>
            <person name="Koehrsen M."/>
            <person name="Alvarado L."/>
            <person name="Berlin A."/>
            <person name="Borenstein D."/>
            <person name="Chen Z."/>
            <person name="Engels R."/>
            <person name="Freedman E."/>
            <person name="Gellesch M."/>
            <person name="Goldberg J."/>
            <person name="Griggs A."/>
            <person name="Gujja S."/>
            <person name="Heiman D."/>
            <person name="Hepburn T."/>
            <person name="Howarth C."/>
            <person name="Jen D."/>
            <person name="Larson L."/>
            <person name="Lewis B."/>
            <person name="Mehta T."/>
            <person name="Park D."/>
            <person name="Pearson M."/>
            <person name="Roberts A."/>
            <person name="Saif S."/>
            <person name="Shea T."/>
            <person name="Shenoy N."/>
            <person name="Sisk P."/>
            <person name="Stolte C."/>
            <person name="Sykes S."/>
            <person name="Walk T."/>
            <person name="White J."/>
            <person name="Yandava C."/>
            <person name="Klein B."/>
            <person name="McEwen J.G."/>
            <person name="Puccia R."/>
            <person name="Goldman G.H."/>
            <person name="Felipe M.S."/>
            <person name="Nino-Vega G."/>
            <person name="San-Blas G."/>
            <person name="Taylor J."/>
            <person name="Mendoza L."/>
            <person name="Galagan J."/>
            <person name="Nusbaum C."/>
            <person name="Birren B."/>
        </authorList>
    </citation>
    <scope>NUCLEOTIDE SEQUENCE [LARGE SCALE GENOMIC DNA]</scope>
    <source>
        <strain evidence="3">H88</strain>
    </source>
</reference>
<dbReference type="VEuPathDB" id="FungiDB:I7I53_09122"/>
<protein>
    <submittedName>
        <fullName evidence="1">Predicted protein</fullName>
    </submittedName>
</protein>
<proteinExistence type="predicted"/>
<evidence type="ECO:0000313" key="3">
    <source>
        <dbReference type="Proteomes" id="UP000008142"/>
    </source>
</evidence>
<reference evidence="2" key="3">
    <citation type="submission" date="2021-01" db="EMBL/GenBank/DDBJ databases">
        <title>Chromosome-level genome assembly of a human fungal pathogen reveals clustering of transcriptionally co-regulated genes.</title>
        <authorList>
            <person name="Voorhies M."/>
            <person name="Cohen S."/>
            <person name="Shea T.P."/>
            <person name="Petrus S."/>
            <person name="Munoz J.F."/>
            <person name="Poplawski S."/>
            <person name="Goldman W.E."/>
            <person name="Michael T."/>
            <person name="Cuomo C.A."/>
            <person name="Sil A."/>
            <person name="Beyhan S."/>
        </authorList>
    </citation>
    <scope>NUCLEOTIDE SEQUENCE</scope>
    <source>
        <strain evidence="2">H88</strain>
    </source>
</reference>
<dbReference type="Proteomes" id="UP000008142">
    <property type="component" value="Unassembled WGS sequence"/>
</dbReference>
<evidence type="ECO:0000313" key="2">
    <source>
        <dbReference type="EMBL" id="QSS48913.1"/>
    </source>
</evidence>
<evidence type="ECO:0000313" key="1">
    <source>
        <dbReference type="EMBL" id="EGC42718.1"/>
    </source>
</evidence>
<name>F0UDH7_AJEC8</name>